<dbReference type="SFLD" id="SFLDG01067">
    <property type="entry name" value="SPASM/twitch_domain_containing"/>
    <property type="match status" value="1"/>
</dbReference>
<dbReference type="EMBL" id="QRTF01000059">
    <property type="protein sequence ID" value="RGQ43739.1"/>
    <property type="molecule type" value="Genomic_DNA"/>
</dbReference>
<dbReference type="InterPro" id="IPR023867">
    <property type="entry name" value="Sulphatase_maturase_rSAM"/>
</dbReference>
<dbReference type="InterPro" id="IPR007197">
    <property type="entry name" value="rSAM"/>
</dbReference>
<keyword evidence="3" id="KW-0949">S-adenosyl-L-methionine</keyword>
<evidence type="ECO:0000256" key="5">
    <source>
        <dbReference type="ARBA" id="ARBA00023004"/>
    </source>
</evidence>
<dbReference type="AlphaFoldDB" id="A0A3R5Z6T4"/>
<accession>A0A3R5Z6T4</accession>
<dbReference type="Gene3D" id="3.20.20.70">
    <property type="entry name" value="Aldolase class I"/>
    <property type="match status" value="1"/>
</dbReference>
<dbReference type="GO" id="GO:0046872">
    <property type="term" value="F:metal ion binding"/>
    <property type="evidence" value="ECO:0007669"/>
    <property type="project" value="UniProtKB-KW"/>
</dbReference>
<dbReference type="NCBIfam" id="TIGR04115">
    <property type="entry name" value="rSAM_Cxxx_rpt"/>
    <property type="match status" value="1"/>
</dbReference>
<dbReference type="NCBIfam" id="TIGR04085">
    <property type="entry name" value="rSAM_more_4Fe4S"/>
    <property type="match status" value="1"/>
</dbReference>
<proteinExistence type="predicted"/>
<dbReference type="InterPro" id="IPR058240">
    <property type="entry name" value="rSAM_sf"/>
</dbReference>
<dbReference type="InterPro" id="IPR013785">
    <property type="entry name" value="Aldolase_TIM"/>
</dbReference>
<evidence type="ECO:0000256" key="4">
    <source>
        <dbReference type="ARBA" id="ARBA00022723"/>
    </source>
</evidence>
<evidence type="ECO:0000313" key="9">
    <source>
        <dbReference type="Proteomes" id="UP000283738"/>
    </source>
</evidence>
<keyword evidence="5" id="KW-0408">Iron</keyword>
<gene>
    <name evidence="8" type="ORF">DWY96_16660</name>
</gene>
<name>A0A3R5Z6T4_9FIRM</name>
<evidence type="ECO:0000259" key="7">
    <source>
        <dbReference type="PROSITE" id="PS51918"/>
    </source>
</evidence>
<evidence type="ECO:0000256" key="1">
    <source>
        <dbReference type="ARBA" id="ARBA00001966"/>
    </source>
</evidence>
<dbReference type="SUPFAM" id="SSF102114">
    <property type="entry name" value="Radical SAM enzymes"/>
    <property type="match status" value="1"/>
</dbReference>
<dbReference type="InterPro" id="IPR026412">
    <property type="entry name" value="rSAM_Cxxx_rpt"/>
</dbReference>
<dbReference type="GO" id="GO:0051539">
    <property type="term" value="F:4 iron, 4 sulfur cluster binding"/>
    <property type="evidence" value="ECO:0007669"/>
    <property type="project" value="UniProtKB-KW"/>
</dbReference>
<evidence type="ECO:0000256" key="3">
    <source>
        <dbReference type="ARBA" id="ARBA00022691"/>
    </source>
</evidence>
<sequence length="716" mass="83198">MDKYLMGDSLKPWKGGVAQSITFVITQDCNLRCKYCYMTSKNQENIMSYETGKRAIDYFLTNSNLFTADAVVLEFIGGEPLLEIDLMDRLTDYFKLRAYELDHKWFTFFRVSISTNGILYSTEKVQKYIKKNAGKVSIGITIDGTKEKNDLQRVYPDGSGTYEDIVKNVSLWKKQFPGATTKVTIGHDDLPYIKESIIHLWNLGLKEVPANVVFEDVWEEGDDIIFYNQLRELADYIIENNMWLEYNTSLFSQGIGYPLSEEELRKNSCGTGTMIAVDARGNLYPCIRFMDYSLNNEKGYVTGNIYDGINREKLRPFYALNVKNQSDEECINCDVASGCQWCTGYNYDESGDGTIFRRSKSICKLHKARVRANNYLWSRLAREKQVVLKRRRSGNNFLFVMLADNSVSICNYEGRKKASAVISEKKLYEIAEYCLINFVTPVIIHSDNNEITRLANSIFKELDYINIYSAGNVGAYSYRDIIFHNLRSIKDEKEKKNCCILKFEQEEMHKLSEGVILALKYYERVNIQWVYGSQIDLKIYYDQLEHIADELVVYYKDGKLKQVNIITDDLFNSYRTNCSFGYNNFVIAPDEKIYACPAMYYAEEQNYINDFNELHFAQIKKFDLGKNPICNQCDFKHCKWCFYYSQKITGEYGVPASMQCKITQTERKATDYLCKKMKENGLEKYCENYVEMGNFDDPILKRDAFTLSLLNFSYDV</sequence>
<dbReference type="Proteomes" id="UP000283738">
    <property type="component" value="Unassembled WGS sequence"/>
</dbReference>
<dbReference type="Pfam" id="PF04055">
    <property type="entry name" value="Radical_SAM"/>
    <property type="match status" value="1"/>
</dbReference>
<dbReference type="InterPro" id="IPR023885">
    <property type="entry name" value="4Fe4S-binding_SPASM_dom"/>
</dbReference>
<dbReference type="RefSeq" id="WP_118112109.1">
    <property type="nucleotide sequence ID" value="NZ_QRTF01000059.1"/>
</dbReference>
<dbReference type="InterPro" id="IPR000385">
    <property type="entry name" value="MoaA_NifB_PqqE_Fe-S-bd_CS"/>
</dbReference>
<dbReference type="SFLD" id="SFLDS00029">
    <property type="entry name" value="Radical_SAM"/>
    <property type="match status" value="1"/>
</dbReference>
<comment type="cofactor">
    <cofactor evidence="1">
        <name>[4Fe-4S] cluster</name>
        <dbReference type="ChEBI" id="CHEBI:49883"/>
    </cofactor>
</comment>
<reference evidence="8 9" key="1">
    <citation type="submission" date="2018-08" db="EMBL/GenBank/DDBJ databases">
        <title>A genome reference for cultivated species of the human gut microbiota.</title>
        <authorList>
            <person name="Zou Y."/>
            <person name="Xue W."/>
            <person name="Luo G."/>
        </authorList>
    </citation>
    <scope>NUCLEOTIDE SEQUENCE [LARGE SCALE GENOMIC DNA]</scope>
    <source>
        <strain evidence="8 9">AF28-15</strain>
    </source>
</reference>
<evidence type="ECO:0000256" key="6">
    <source>
        <dbReference type="ARBA" id="ARBA00023014"/>
    </source>
</evidence>
<dbReference type="CDD" id="cd01335">
    <property type="entry name" value="Radical_SAM"/>
    <property type="match status" value="1"/>
</dbReference>
<evidence type="ECO:0000256" key="2">
    <source>
        <dbReference type="ARBA" id="ARBA00022485"/>
    </source>
</evidence>
<comment type="caution">
    <text evidence="8">The sequence shown here is derived from an EMBL/GenBank/DDBJ whole genome shotgun (WGS) entry which is preliminary data.</text>
</comment>
<protein>
    <submittedName>
        <fullName evidence="8">Radical SAM peptide maturase, CXXX-repeat target family</fullName>
    </submittedName>
</protein>
<evidence type="ECO:0000313" key="8">
    <source>
        <dbReference type="EMBL" id="RGQ43739.1"/>
    </source>
</evidence>
<dbReference type="SFLD" id="SFLDG01386">
    <property type="entry name" value="main_SPASM_domain-containing"/>
    <property type="match status" value="1"/>
</dbReference>
<dbReference type="PROSITE" id="PS01305">
    <property type="entry name" value="MOAA_NIFB_PQQE"/>
    <property type="match status" value="1"/>
</dbReference>
<dbReference type="PANTHER" id="PTHR43273:SF8">
    <property type="entry name" value="RADICAL SAM DOMAIN PROTEIN"/>
    <property type="match status" value="1"/>
</dbReference>
<keyword evidence="2" id="KW-0004">4Fe-4S</keyword>
<dbReference type="SFLD" id="SFLDG01384">
    <property type="entry name" value="thioether_bond_formation_requi"/>
    <property type="match status" value="1"/>
</dbReference>
<keyword evidence="4" id="KW-0479">Metal-binding</keyword>
<dbReference type="NCBIfam" id="TIGR04119">
    <property type="entry name" value="CXXX_matur"/>
    <property type="match status" value="1"/>
</dbReference>
<dbReference type="InterPro" id="IPR026401">
    <property type="entry name" value="CXXX_matur"/>
</dbReference>
<organism evidence="8 9">
    <name type="scientific">Roseburia inulinivorans</name>
    <dbReference type="NCBI Taxonomy" id="360807"/>
    <lineage>
        <taxon>Bacteria</taxon>
        <taxon>Bacillati</taxon>
        <taxon>Bacillota</taxon>
        <taxon>Clostridia</taxon>
        <taxon>Lachnospirales</taxon>
        <taxon>Lachnospiraceae</taxon>
        <taxon>Roseburia</taxon>
    </lineage>
</organism>
<dbReference type="PANTHER" id="PTHR43273">
    <property type="entry name" value="ANAEROBIC SULFATASE-MATURATING ENZYME HOMOLOG ASLB-RELATED"/>
    <property type="match status" value="1"/>
</dbReference>
<dbReference type="PROSITE" id="PS51918">
    <property type="entry name" value="RADICAL_SAM"/>
    <property type="match status" value="1"/>
</dbReference>
<keyword evidence="6" id="KW-0411">Iron-sulfur</keyword>
<dbReference type="GO" id="GO:0016491">
    <property type="term" value="F:oxidoreductase activity"/>
    <property type="evidence" value="ECO:0007669"/>
    <property type="project" value="InterPro"/>
</dbReference>
<feature type="domain" description="Radical SAM core" evidence="7">
    <location>
        <begin position="13"/>
        <end position="231"/>
    </location>
</feature>